<keyword evidence="3" id="KW-1185">Reference proteome</keyword>
<feature type="transmembrane region" description="Helical" evidence="1">
    <location>
        <begin position="244"/>
        <end position="264"/>
    </location>
</feature>
<gene>
    <name evidence="2" type="ORF">ON006_08495</name>
</gene>
<keyword evidence="1" id="KW-0472">Membrane</keyword>
<organism evidence="2 3">
    <name type="scientific">Dyadobacter pollutisoli</name>
    <dbReference type="NCBI Taxonomy" id="2910158"/>
    <lineage>
        <taxon>Bacteria</taxon>
        <taxon>Pseudomonadati</taxon>
        <taxon>Bacteroidota</taxon>
        <taxon>Cytophagia</taxon>
        <taxon>Cytophagales</taxon>
        <taxon>Spirosomataceae</taxon>
        <taxon>Dyadobacter</taxon>
    </lineage>
</organism>
<dbReference type="Proteomes" id="UP001164653">
    <property type="component" value="Chromosome"/>
</dbReference>
<evidence type="ECO:0000313" key="2">
    <source>
        <dbReference type="EMBL" id="WAC13989.1"/>
    </source>
</evidence>
<name>A0A9E8NH77_9BACT</name>
<feature type="transmembrane region" description="Helical" evidence="1">
    <location>
        <begin position="332"/>
        <end position="349"/>
    </location>
</feature>
<protein>
    <submittedName>
        <fullName evidence="2">Uncharacterized protein</fullName>
    </submittedName>
</protein>
<evidence type="ECO:0000256" key="1">
    <source>
        <dbReference type="SAM" id="Phobius"/>
    </source>
</evidence>
<evidence type="ECO:0000313" key="3">
    <source>
        <dbReference type="Proteomes" id="UP001164653"/>
    </source>
</evidence>
<feature type="transmembrane region" description="Helical" evidence="1">
    <location>
        <begin position="42"/>
        <end position="62"/>
    </location>
</feature>
<feature type="transmembrane region" description="Helical" evidence="1">
    <location>
        <begin position="171"/>
        <end position="188"/>
    </location>
</feature>
<proteinExistence type="predicted"/>
<dbReference type="AlphaFoldDB" id="A0A9E8NH77"/>
<keyword evidence="1" id="KW-0812">Transmembrane</keyword>
<dbReference type="EMBL" id="CP112998">
    <property type="protein sequence ID" value="WAC13989.1"/>
    <property type="molecule type" value="Genomic_DNA"/>
</dbReference>
<feature type="transmembrane region" description="Helical" evidence="1">
    <location>
        <begin position="216"/>
        <end position="232"/>
    </location>
</feature>
<dbReference type="KEGG" id="dpf:ON006_08495"/>
<feature type="transmembrane region" description="Helical" evidence="1">
    <location>
        <begin position="361"/>
        <end position="378"/>
    </location>
</feature>
<feature type="transmembrane region" description="Helical" evidence="1">
    <location>
        <begin position="140"/>
        <end position="159"/>
    </location>
</feature>
<keyword evidence="1" id="KW-1133">Transmembrane helix</keyword>
<feature type="transmembrane region" description="Helical" evidence="1">
    <location>
        <begin position="302"/>
        <end position="320"/>
    </location>
</feature>
<accession>A0A9E8NH77</accession>
<feature type="transmembrane region" description="Helical" evidence="1">
    <location>
        <begin position="7"/>
        <end position="27"/>
    </location>
</feature>
<feature type="transmembrane region" description="Helical" evidence="1">
    <location>
        <begin position="116"/>
        <end position="135"/>
    </location>
</feature>
<sequence length="559" mass="64511">MLNFDEWLTNYTLFGFLLVLIFAFLYFKGKPNWEKPYKASHWLWALAFFGLLFFMRYPFIAYNHELDIDESQMIVQGMSLKKFWIYWKYVDGLTQGPLSSYALIVPSWFGLPFDYTSARLLGFVILSFTLATTFLTFKNLFTPLTALIAFIPIAFFYLLSQGSFSTLYNEYFVLFLLALCFWLFSIIYRQSQPDIKLLFLLGFVSGMVPFAKLQGVPTALIIVIFTGIILLQRSTQKVKALASLYAGGLFFPLLVLGLTIRYGAFEYFWKFYLVGNSQYSSGESIWQKVLHYPGFLAHSGQFLFLFICYSFLIIFALLILIRSRTLLKSTNLLFWFGLIHIAIAFYAVIKSGYFFPHYQQFLIIPFGIFSGVVMEAALKAAQLNFRKVELLSLAWMLICVSPHVINKLATVTGHASLPGIQIRKEAFGTPLFISPVSREIMKYTRPGDNITLWGWHPAYHLETKLTQATGDAITYRIMTPSPKQKSYLAKYLNDIKASRPTIFIDLMSCQSFWFNDPAQYNHERIASLQQFIAQNYQQVITVDDERIYVLKERLKALSN</sequence>
<reference evidence="2" key="1">
    <citation type="submission" date="2022-11" db="EMBL/GenBank/DDBJ databases">
        <title>Dyadobacter pollutisoli sp. nov., isolated from plastic dumped soil.</title>
        <authorList>
            <person name="Kim J.M."/>
            <person name="Kim K.R."/>
            <person name="Lee J.K."/>
            <person name="Hao L."/>
            <person name="Jeon C.O."/>
        </authorList>
    </citation>
    <scope>NUCLEOTIDE SEQUENCE</scope>
    <source>
        <strain evidence="2">U1</strain>
    </source>
</reference>
<dbReference type="RefSeq" id="WP_244818903.1">
    <property type="nucleotide sequence ID" value="NZ_CP112998.1"/>
</dbReference>